<dbReference type="Proteomes" id="UP001295469">
    <property type="component" value="Chromosome C03"/>
</dbReference>
<evidence type="ECO:0000313" key="2">
    <source>
        <dbReference type="EMBL" id="CAF1706965.1"/>
    </source>
</evidence>
<protein>
    <submittedName>
        <fullName evidence="2">(rape) hypothetical protein</fullName>
    </submittedName>
</protein>
<feature type="transmembrane region" description="Helical" evidence="1">
    <location>
        <begin position="264"/>
        <end position="286"/>
    </location>
</feature>
<keyword evidence="1" id="KW-0812">Transmembrane</keyword>
<accession>A0A816ICS5</accession>
<keyword evidence="1" id="KW-0472">Membrane</keyword>
<dbReference type="EMBL" id="HG994367">
    <property type="protein sequence ID" value="CAF1706965.1"/>
    <property type="molecule type" value="Genomic_DNA"/>
</dbReference>
<feature type="transmembrane region" description="Helical" evidence="1">
    <location>
        <begin position="130"/>
        <end position="148"/>
    </location>
</feature>
<dbReference type="AlphaFoldDB" id="A0A816ICS5"/>
<name>A0A816ICS5_BRANA</name>
<reference evidence="2" key="1">
    <citation type="submission" date="2021-01" db="EMBL/GenBank/DDBJ databases">
        <authorList>
            <consortium name="Genoscope - CEA"/>
            <person name="William W."/>
        </authorList>
    </citation>
    <scope>NUCLEOTIDE SEQUENCE</scope>
</reference>
<organism evidence="2">
    <name type="scientific">Brassica napus</name>
    <name type="common">Rape</name>
    <dbReference type="NCBI Taxonomy" id="3708"/>
    <lineage>
        <taxon>Eukaryota</taxon>
        <taxon>Viridiplantae</taxon>
        <taxon>Streptophyta</taxon>
        <taxon>Embryophyta</taxon>
        <taxon>Tracheophyta</taxon>
        <taxon>Spermatophyta</taxon>
        <taxon>Magnoliopsida</taxon>
        <taxon>eudicotyledons</taxon>
        <taxon>Gunneridae</taxon>
        <taxon>Pentapetalae</taxon>
        <taxon>rosids</taxon>
        <taxon>malvids</taxon>
        <taxon>Brassicales</taxon>
        <taxon>Brassicaceae</taxon>
        <taxon>Brassiceae</taxon>
        <taxon>Brassica</taxon>
    </lineage>
</organism>
<keyword evidence="1" id="KW-1133">Transmembrane helix</keyword>
<feature type="transmembrane region" description="Helical" evidence="1">
    <location>
        <begin position="206"/>
        <end position="226"/>
    </location>
</feature>
<proteinExistence type="predicted"/>
<evidence type="ECO:0000256" key="1">
    <source>
        <dbReference type="SAM" id="Phobius"/>
    </source>
</evidence>
<gene>
    <name evidence="2" type="ORF">DARMORV10_C03P60770.1</name>
</gene>
<sequence length="560" mass="64512">MFFRRWDPGSQGLKRNQSDLYHDDKIRRICRRKGISETGVILVLRRILWVGEKIGIEGSVSSLGSSKWMWNPEDQSQDYQGMILVIIKTVSFSFDKEIMDKLKTEDKIGRRWVIFGLADLINPISSLSKFRSGFTFYLFLVVVSMWVGDPYKVMDWNKNEIFCYVFLCLVFTNHYGHWYILFRIGLYWCLVICWRRSGRIGIGWVNWSSVIYFSVLFIALLILNLVSSNQLQRRDTDMEKTRRCFLKGIHVDVRVVPRMAVESYLLFSIIFLSWVKRVLATFVAFLDKGNRFSDGKRIIIGSEIVLINGYKCIIVSSGLQVSSVATYWGLLLLCMKGERIIIGNITKFLELFLHEEWWCEILLGIGDFMFGFTVVAMNIFLCSFGTGSCCHSSLLINVCTVGLIMIGNKIDSPGSYSGYIMDLSRLYNQWFSVIIRTFGMDVESRGSITRLSRLCGKTGNRCFDWSSLSRWIEFSGLLTALQTLDLVSSNQLQRGDTYMEKTTRRFSKGMQVDDQVVTRVEVEFYLVFSTILLSGEKSKLAMLVVFLREEPVSEMGKKLS</sequence>